<dbReference type="InterPro" id="IPR053164">
    <property type="entry name" value="IS1016-like_transposase"/>
</dbReference>
<dbReference type="AlphaFoldDB" id="A0A081AQH9"/>
<evidence type="ECO:0000259" key="1">
    <source>
        <dbReference type="SMART" id="SM01126"/>
    </source>
</evidence>
<name>A0A081AQH9_PHYNI</name>
<evidence type="ECO:0000313" key="3">
    <source>
        <dbReference type="Proteomes" id="UP000028582"/>
    </source>
</evidence>
<reference evidence="2 3" key="1">
    <citation type="submission" date="2013-11" db="EMBL/GenBank/DDBJ databases">
        <title>The Genome Sequence of Phytophthora parasitica P1976.</title>
        <authorList>
            <consortium name="The Broad Institute Genomics Platform"/>
            <person name="Russ C."/>
            <person name="Tyler B."/>
            <person name="Panabieres F."/>
            <person name="Shan W."/>
            <person name="Tripathy S."/>
            <person name="Grunwald N."/>
            <person name="Machado M."/>
            <person name="Johnson C.S."/>
            <person name="Walker B."/>
            <person name="Young S."/>
            <person name="Zeng Q."/>
            <person name="Gargeya S."/>
            <person name="Fitzgerald M."/>
            <person name="Haas B."/>
            <person name="Abouelleil A."/>
            <person name="Allen A.W."/>
            <person name="Alvarado L."/>
            <person name="Arachchi H.M."/>
            <person name="Berlin A.M."/>
            <person name="Chapman S.B."/>
            <person name="Gainer-Dewar J."/>
            <person name="Goldberg J."/>
            <person name="Griggs A."/>
            <person name="Gujja S."/>
            <person name="Hansen M."/>
            <person name="Howarth C."/>
            <person name="Imamovic A."/>
            <person name="Ireland A."/>
            <person name="Larimer J."/>
            <person name="McCowan C."/>
            <person name="Murphy C."/>
            <person name="Pearson M."/>
            <person name="Poon T.W."/>
            <person name="Priest M."/>
            <person name="Roberts A."/>
            <person name="Saif S."/>
            <person name="Shea T."/>
            <person name="Sisk P."/>
            <person name="Sykes S."/>
            <person name="Wortman J."/>
            <person name="Nusbaum C."/>
            <person name="Birren B."/>
        </authorList>
    </citation>
    <scope>NUCLEOTIDE SEQUENCE [LARGE SCALE GENOMIC DNA]</scope>
    <source>
        <strain evidence="2 3">P1976</strain>
    </source>
</reference>
<sequence length="328" mass="38219">MAHNYNLQQLRHFDFSAVMEATTDESKAVAWAMEVGLLERSMLCPQCAQPMPLNARKRYWRCCRKTRHADGKQEQFSIFVNSWFSKMKLELFPGVVAAVCVVHANTPAPSSAHGQRQREYGVSMVRCMPLPLLRRAFEWRVQGEGHIVEIDETSLKKKSKYGCGRTYQEFWLFGGVDRTTGRWFGRIVYDKRTKATLLPIIKKFIRPRTRIHSDMFASYVAERGSQVHTLANNRTLASMHYEHSWVNHTLHFCDPVSGTHMNTIEGLWEMHIKRHIKAMRGCSKKYLDGYIDEYMWRPCFFFFPTRASPGEFMCGLVQAVQRHPQQEE</sequence>
<organism evidence="2 3">
    <name type="scientific">Phytophthora nicotianae P1976</name>
    <dbReference type="NCBI Taxonomy" id="1317066"/>
    <lineage>
        <taxon>Eukaryota</taxon>
        <taxon>Sar</taxon>
        <taxon>Stramenopiles</taxon>
        <taxon>Oomycota</taxon>
        <taxon>Peronosporomycetes</taxon>
        <taxon>Peronosporales</taxon>
        <taxon>Peronosporaceae</taxon>
        <taxon>Phytophthora</taxon>
    </lineage>
</organism>
<proteinExistence type="predicted"/>
<dbReference type="Proteomes" id="UP000028582">
    <property type="component" value="Unassembled WGS sequence"/>
</dbReference>
<evidence type="ECO:0000313" key="2">
    <source>
        <dbReference type="EMBL" id="ETO81140.1"/>
    </source>
</evidence>
<dbReference type="InterPro" id="IPR024445">
    <property type="entry name" value="Tnp_ISXO2-like"/>
</dbReference>
<accession>A0A081AQH9</accession>
<dbReference type="Pfam" id="PF12762">
    <property type="entry name" value="DDE_Tnp_IS1595"/>
    <property type="match status" value="1"/>
</dbReference>
<dbReference type="PANTHER" id="PTHR47163:SF2">
    <property type="entry name" value="SI:DKEY-17M8.2"/>
    <property type="match status" value="1"/>
</dbReference>
<dbReference type="PANTHER" id="PTHR47163">
    <property type="entry name" value="DDE_TNP_IS1595 DOMAIN-CONTAINING PROTEIN"/>
    <property type="match status" value="1"/>
</dbReference>
<feature type="domain" description="ISXO2-like transposase" evidence="1">
    <location>
        <begin position="140"/>
        <end position="299"/>
    </location>
</feature>
<dbReference type="OrthoDB" id="108710at2759"/>
<gene>
    <name evidence="2" type="ORF">F444_04497</name>
</gene>
<comment type="caution">
    <text evidence="2">The sequence shown here is derived from an EMBL/GenBank/DDBJ whole genome shotgun (WGS) entry which is preliminary data.</text>
</comment>
<protein>
    <recommendedName>
        <fullName evidence="1">ISXO2-like transposase domain-containing protein</fullName>
    </recommendedName>
</protein>
<dbReference type="EMBL" id="ANJA01000908">
    <property type="protein sequence ID" value="ETO81140.1"/>
    <property type="molecule type" value="Genomic_DNA"/>
</dbReference>
<dbReference type="SMART" id="SM01126">
    <property type="entry name" value="DDE_Tnp_IS1595"/>
    <property type="match status" value="1"/>
</dbReference>